<organism evidence="2 3">
    <name type="scientific">Trichoderma cornu-damae</name>
    <dbReference type="NCBI Taxonomy" id="654480"/>
    <lineage>
        <taxon>Eukaryota</taxon>
        <taxon>Fungi</taxon>
        <taxon>Dikarya</taxon>
        <taxon>Ascomycota</taxon>
        <taxon>Pezizomycotina</taxon>
        <taxon>Sordariomycetes</taxon>
        <taxon>Hypocreomycetidae</taxon>
        <taxon>Hypocreales</taxon>
        <taxon>Hypocreaceae</taxon>
        <taxon>Trichoderma</taxon>
    </lineage>
</organism>
<gene>
    <name evidence="2" type="ORF">Trco_007970</name>
</gene>
<evidence type="ECO:0000313" key="3">
    <source>
        <dbReference type="Proteomes" id="UP000827724"/>
    </source>
</evidence>
<protein>
    <submittedName>
        <fullName evidence="2">Uncharacterized protein</fullName>
    </submittedName>
</protein>
<keyword evidence="1" id="KW-0472">Membrane</keyword>
<evidence type="ECO:0000313" key="2">
    <source>
        <dbReference type="EMBL" id="KAH6603195.1"/>
    </source>
</evidence>
<feature type="transmembrane region" description="Helical" evidence="1">
    <location>
        <begin position="59"/>
        <end position="83"/>
    </location>
</feature>
<dbReference type="AlphaFoldDB" id="A0A9P8QI04"/>
<keyword evidence="1" id="KW-0812">Transmembrane</keyword>
<keyword evidence="3" id="KW-1185">Reference proteome</keyword>
<dbReference type="Proteomes" id="UP000827724">
    <property type="component" value="Unassembled WGS sequence"/>
</dbReference>
<reference evidence="2" key="1">
    <citation type="submission" date="2021-08" db="EMBL/GenBank/DDBJ databases">
        <title>Chromosome-Level Trichoderma cornu-damae using Hi-C Data.</title>
        <authorList>
            <person name="Kim C.S."/>
        </authorList>
    </citation>
    <scope>NUCLEOTIDE SEQUENCE</scope>
    <source>
        <strain evidence="2">KA19-0412C</strain>
    </source>
</reference>
<accession>A0A9P8QI04</accession>
<sequence length="128" mass="13707">MGPKAERRMQNRGGDLASRQFITSLAAAIGQGQTVQGEGLAGDGWTQHMMTHKGLALRLLIRSLLLPGLELSVMLALSAIVGWSNKALLQPWRPGTRQSQVLSGWRGLAGASGFSTARESLERRAASK</sequence>
<comment type="caution">
    <text evidence="2">The sequence shown here is derived from an EMBL/GenBank/DDBJ whole genome shotgun (WGS) entry which is preliminary data.</text>
</comment>
<proteinExistence type="predicted"/>
<dbReference type="EMBL" id="JAIWOZ010000007">
    <property type="protein sequence ID" value="KAH6603195.1"/>
    <property type="molecule type" value="Genomic_DNA"/>
</dbReference>
<keyword evidence="1" id="KW-1133">Transmembrane helix</keyword>
<evidence type="ECO:0000256" key="1">
    <source>
        <dbReference type="SAM" id="Phobius"/>
    </source>
</evidence>
<name>A0A9P8QI04_9HYPO</name>